<comment type="caution">
    <text evidence="2">The sequence shown here is derived from an EMBL/GenBank/DDBJ whole genome shotgun (WGS) entry which is preliminary data.</text>
</comment>
<dbReference type="Pfam" id="PF15567">
    <property type="entry name" value="Imm35"/>
    <property type="match status" value="1"/>
</dbReference>
<evidence type="ECO:0000259" key="1">
    <source>
        <dbReference type="Pfam" id="PF15567"/>
    </source>
</evidence>
<protein>
    <recommendedName>
        <fullName evidence="1">Immunity protein 35 domain-containing protein</fullName>
    </recommendedName>
</protein>
<name>K8WMC1_9GAMM</name>
<gene>
    <name evidence="2" type="ORF">OOA_14550</name>
</gene>
<dbReference type="HOGENOM" id="CLU_173109_0_0_6"/>
<feature type="domain" description="Immunity protein 35" evidence="1">
    <location>
        <begin position="5"/>
        <end position="82"/>
    </location>
</feature>
<dbReference type="EMBL" id="AKKL01000039">
    <property type="protein sequence ID" value="EKT57300.1"/>
    <property type="molecule type" value="Genomic_DNA"/>
</dbReference>
<dbReference type="InterPro" id="IPR029082">
    <property type="entry name" value="Imm35"/>
</dbReference>
<dbReference type="RefSeq" id="WP_008912895.1">
    <property type="nucleotide sequence ID" value="NZ_KB233224.1"/>
</dbReference>
<dbReference type="PATRIC" id="fig|1141662.3.peg.2951"/>
<accession>K8WMC1</accession>
<dbReference type="OrthoDB" id="3542635at2"/>
<keyword evidence="3" id="KW-1185">Reference proteome</keyword>
<dbReference type="eggNOG" id="ENOG5032TBX">
    <property type="taxonomic scope" value="Bacteria"/>
</dbReference>
<evidence type="ECO:0000313" key="3">
    <source>
        <dbReference type="Proteomes" id="UP000009336"/>
    </source>
</evidence>
<dbReference type="Proteomes" id="UP000009336">
    <property type="component" value="Unassembled WGS sequence"/>
</dbReference>
<evidence type="ECO:0000313" key="2">
    <source>
        <dbReference type="EMBL" id="EKT57300.1"/>
    </source>
</evidence>
<dbReference type="AlphaFoldDB" id="K8WMC1"/>
<organism evidence="2 3">
    <name type="scientific">Providencia burhodogranariea DSM 19968</name>
    <dbReference type="NCBI Taxonomy" id="1141662"/>
    <lineage>
        <taxon>Bacteria</taxon>
        <taxon>Pseudomonadati</taxon>
        <taxon>Pseudomonadota</taxon>
        <taxon>Gammaproteobacteria</taxon>
        <taxon>Enterobacterales</taxon>
        <taxon>Morganellaceae</taxon>
        <taxon>Providencia</taxon>
    </lineage>
</organism>
<reference evidence="2 3" key="1">
    <citation type="journal article" date="2012" name="BMC Genomics">
        <title>Comparative genomics of bacteria in the genus Providencia isolated from wild Drosophila melanogaster.</title>
        <authorList>
            <person name="Galac M.R."/>
            <person name="Lazzaro B.P."/>
        </authorList>
    </citation>
    <scope>NUCLEOTIDE SEQUENCE [LARGE SCALE GENOMIC DNA]</scope>
    <source>
        <strain evidence="2 3">DSM 19968</strain>
    </source>
</reference>
<proteinExistence type="predicted"/>
<sequence length="94" mass="10805">MITFDDAIKKANEYLKNTDIPLVITQLGRFSEGWFFCFQSKEYLETGENSAQLAGNAPFIIDKDTGELHELGTEFSLGKYLQDYEEQKIVQNKM</sequence>